<reference evidence="2" key="1">
    <citation type="submission" date="2020-08" db="EMBL/GenBank/DDBJ databases">
        <title>Multicomponent nature underlies the extraordinary mechanical properties of spider dragline silk.</title>
        <authorList>
            <person name="Kono N."/>
            <person name="Nakamura H."/>
            <person name="Mori M."/>
            <person name="Yoshida Y."/>
            <person name="Ohtoshi R."/>
            <person name="Malay A.D."/>
            <person name="Moran D.A.P."/>
            <person name="Tomita M."/>
            <person name="Numata K."/>
            <person name="Arakawa K."/>
        </authorList>
    </citation>
    <scope>NUCLEOTIDE SEQUENCE</scope>
</reference>
<dbReference type="Proteomes" id="UP000887013">
    <property type="component" value="Unassembled WGS sequence"/>
</dbReference>
<comment type="caution">
    <text evidence="2">The sequence shown here is derived from an EMBL/GenBank/DDBJ whole genome shotgun (WGS) entry which is preliminary data.</text>
</comment>
<keyword evidence="3" id="KW-1185">Reference proteome</keyword>
<evidence type="ECO:0000313" key="3">
    <source>
        <dbReference type="Proteomes" id="UP000887013"/>
    </source>
</evidence>
<gene>
    <name evidence="2" type="ORF">NPIL_142631</name>
</gene>
<sequence length="104" mass="12014">MRRLFSLVGESTAKSDRSTFFRVHWSRVRNIKPHEGQQHSLSLHGAGVEKHSPVPRRKSQTPKLHKIIEISWEIQPSKDKYFPKTLQITASILSSTPNPRNVIY</sequence>
<evidence type="ECO:0000313" key="2">
    <source>
        <dbReference type="EMBL" id="GFT83007.1"/>
    </source>
</evidence>
<protein>
    <submittedName>
        <fullName evidence="2">Uncharacterized protein</fullName>
    </submittedName>
</protein>
<dbReference type="AlphaFoldDB" id="A0A8X6PV87"/>
<feature type="region of interest" description="Disordered" evidence="1">
    <location>
        <begin position="34"/>
        <end position="62"/>
    </location>
</feature>
<dbReference type="EMBL" id="BMAW01023484">
    <property type="protein sequence ID" value="GFT83007.1"/>
    <property type="molecule type" value="Genomic_DNA"/>
</dbReference>
<proteinExistence type="predicted"/>
<feature type="compositionally biased region" description="Basic residues" evidence="1">
    <location>
        <begin position="53"/>
        <end position="62"/>
    </location>
</feature>
<organism evidence="2 3">
    <name type="scientific">Nephila pilipes</name>
    <name type="common">Giant wood spider</name>
    <name type="synonym">Nephila maculata</name>
    <dbReference type="NCBI Taxonomy" id="299642"/>
    <lineage>
        <taxon>Eukaryota</taxon>
        <taxon>Metazoa</taxon>
        <taxon>Ecdysozoa</taxon>
        <taxon>Arthropoda</taxon>
        <taxon>Chelicerata</taxon>
        <taxon>Arachnida</taxon>
        <taxon>Araneae</taxon>
        <taxon>Araneomorphae</taxon>
        <taxon>Entelegynae</taxon>
        <taxon>Araneoidea</taxon>
        <taxon>Nephilidae</taxon>
        <taxon>Nephila</taxon>
    </lineage>
</organism>
<evidence type="ECO:0000256" key="1">
    <source>
        <dbReference type="SAM" id="MobiDB-lite"/>
    </source>
</evidence>
<name>A0A8X6PV87_NEPPI</name>
<accession>A0A8X6PV87</accession>